<organism evidence="1 2">
    <name type="scientific">Kineothrix alysoides</name>
    <dbReference type="NCBI Taxonomy" id="1469948"/>
    <lineage>
        <taxon>Bacteria</taxon>
        <taxon>Bacillati</taxon>
        <taxon>Bacillota</taxon>
        <taxon>Clostridia</taxon>
        <taxon>Lachnospirales</taxon>
        <taxon>Lachnospiraceae</taxon>
        <taxon>Kineothrix</taxon>
    </lineage>
</organism>
<reference evidence="1 2" key="1">
    <citation type="submission" date="2019-03" db="EMBL/GenBank/DDBJ databases">
        <title>Genomic Encyclopedia of Type Strains, Phase IV (KMG-IV): sequencing the most valuable type-strain genomes for metagenomic binning, comparative biology and taxonomic classification.</title>
        <authorList>
            <person name="Goeker M."/>
        </authorList>
    </citation>
    <scope>NUCLEOTIDE SEQUENCE [LARGE SCALE GENOMIC DNA]</scope>
    <source>
        <strain evidence="1 2">DSM 100556</strain>
    </source>
</reference>
<gene>
    <name evidence="1" type="ORF">EDD76_10197</name>
</gene>
<dbReference type="Pfam" id="PF14903">
    <property type="entry name" value="WG_beta_rep"/>
    <property type="match status" value="4"/>
</dbReference>
<keyword evidence="2" id="KW-1185">Reference proteome</keyword>
<dbReference type="RefSeq" id="WP_051869589.1">
    <property type="nucleotide sequence ID" value="NZ_JPNB01000002.1"/>
</dbReference>
<sequence>MKRFNILQIVFILFVIQLCGCQSIQSPENLNASISQNDELSWEWVVEPTKYKDLSFVDENLLAAQNDDGKYSVIDTHDNIVISAKYDSISEFHDEIAKVESNGNSFYIDKSGNPITDEMFQEVNGFSESLGGVKKNGLWGFINTLGEVVIAYQFDDIALFSEQRAAVKVGEKWGFINESGELVINNQFDQVQNFSESLAAVKLNDKWGFVDNLGKVIAEYQYDDVKSFSEGYAAVMKNDKWGFIDKEGKECIDLKYDAVGDFSEGKASVQIINYKEHMDAWAYIDKKDNVIIDFYPYDAAEGRMIWTGKFKDGIAFVSKTLYCIIDEKGNDIFAGDSIFFISGLEYNSEYDAIPAYVYTDEKMTIQKYGLMGIKGNQRLEPVFDYIYGIKGNILIVEKIIDGEYKKGIIRLPEPSERN</sequence>
<dbReference type="EMBL" id="SLUO01000001">
    <property type="protein sequence ID" value="TCL61000.1"/>
    <property type="molecule type" value="Genomic_DNA"/>
</dbReference>
<dbReference type="Proteomes" id="UP000295718">
    <property type="component" value="Unassembled WGS sequence"/>
</dbReference>
<comment type="caution">
    <text evidence="1">The sequence shown here is derived from an EMBL/GenBank/DDBJ whole genome shotgun (WGS) entry which is preliminary data.</text>
</comment>
<dbReference type="PANTHER" id="PTHR37841">
    <property type="entry name" value="GLR2918 PROTEIN"/>
    <property type="match status" value="1"/>
</dbReference>
<name>A0A4R1R678_9FIRM</name>
<dbReference type="SUPFAM" id="SSF69360">
    <property type="entry name" value="Cell wall binding repeat"/>
    <property type="match status" value="1"/>
</dbReference>
<dbReference type="AlphaFoldDB" id="A0A4R1R678"/>
<dbReference type="PANTHER" id="PTHR37841:SF1">
    <property type="entry name" value="DUF3298 DOMAIN-CONTAINING PROTEIN"/>
    <property type="match status" value="1"/>
</dbReference>
<dbReference type="OrthoDB" id="210273at2"/>
<dbReference type="InterPro" id="IPR032774">
    <property type="entry name" value="WG_beta_rep"/>
</dbReference>
<protein>
    <submittedName>
        <fullName evidence="1">WG repeat protein</fullName>
    </submittedName>
</protein>
<accession>A0A4R1R678</accession>
<evidence type="ECO:0000313" key="2">
    <source>
        <dbReference type="Proteomes" id="UP000295718"/>
    </source>
</evidence>
<dbReference type="STRING" id="1469948.GCA_000732725_02672"/>
<evidence type="ECO:0000313" key="1">
    <source>
        <dbReference type="EMBL" id="TCL61000.1"/>
    </source>
</evidence>
<proteinExistence type="predicted"/>